<evidence type="ECO:0000256" key="7">
    <source>
        <dbReference type="HAMAP-Rule" id="MF_01984"/>
    </source>
</evidence>
<feature type="binding site" evidence="7">
    <location>
        <position position="36"/>
    </location>
    <ligand>
        <name>FMN</name>
        <dbReference type="ChEBI" id="CHEBI:58210"/>
    </ligand>
</feature>
<protein>
    <recommendedName>
        <fullName evidence="7">Flavin prenyltransferase UbiX</fullName>
        <ecNumber evidence="7">2.5.1.129</ecNumber>
    </recommendedName>
</protein>
<evidence type="ECO:0000259" key="8">
    <source>
        <dbReference type="Pfam" id="PF02441"/>
    </source>
</evidence>
<dbReference type="Pfam" id="PF02441">
    <property type="entry name" value="Flavoprotein"/>
    <property type="match status" value="1"/>
</dbReference>
<keyword evidence="2 7" id="KW-0285">Flavoprotein</keyword>
<feature type="binding site" evidence="7">
    <location>
        <begin position="9"/>
        <end position="11"/>
    </location>
    <ligand>
        <name>FMN</name>
        <dbReference type="ChEBI" id="CHEBI:58210"/>
    </ligand>
</feature>
<reference evidence="9" key="1">
    <citation type="journal article" date="2014" name="Int. J. Syst. Evol. Microbiol.">
        <title>Complete genome sequence of Corynebacterium casei LMG S-19264T (=DSM 44701T), isolated from a smear-ripened cheese.</title>
        <authorList>
            <consortium name="US DOE Joint Genome Institute (JGI-PGF)"/>
            <person name="Walter F."/>
            <person name="Albersmeier A."/>
            <person name="Kalinowski J."/>
            <person name="Ruckert C."/>
        </authorList>
    </citation>
    <scope>NUCLEOTIDE SEQUENCE</scope>
    <source>
        <strain evidence="9">KCTC 42590</strain>
    </source>
</reference>
<evidence type="ECO:0000313" key="9">
    <source>
        <dbReference type="EMBL" id="GHF20566.1"/>
    </source>
</evidence>
<dbReference type="GO" id="GO:0016831">
    <property type="term" value="F:carboxy-lyase activity"/>
    <property type="evidence" value="ECO:0007669"/>
    <property type="project" value="TreeGrafter"/>
</dbReference>
<feature type="binding site" evidence="7">
    <location>
        <position position="168"/>
    </location>
    <ligand>
        <name>dimethylallyl phosphate</name>
        <dbReference type="ChEBI" id="CHEBI:88052"/>
    </ligand>
</feature>
<evidence type="ECO:0000256" key="3">
    <source>
        <dbReference type="ARBA" id="ARBA00022643"/>
    </source>
</evidence>
<keyword evidence="4 7" id="KW-0808">Transferase</keyword>
<evidence type="ECO:0000256" key="4">
    <source>
        <dbReference type="ARBA" id="ARBA00022679"/>
    </source>
</evidence>
<sequence>MKLIVAIGGASGCIYGIRLLEALKAVPGVETHLVLSKTARMNIGIETDHTIKSVEELATTTYKNSDIGAAIASGSFKTDGMIVAACAMKNLSAIANSYADDLIARAADVCLKERRKLILMPRETPLHSGHLELMARASSIGAIIAPPMPGMYTRPQSVDDIINHSVGRILDLLDIDTDLVQRWQGTQASSS</sequence>
<dbReference type="InterPro" id="IPR036551">
    <property type="entry name" value="Flavin_trans-like"/>
</dbReference>
<feature type="binding site" evidence="7">
    <location>
        <position position="152"/>
    </location>
    <ligand>
        <name>dimethylallyl phosphate</name>
        <dbReference type="ChEBI" id="CHEBI:88052"/>
    </ligand>
</feature>
<evidence type="ECO:0000256" key="5">
    <source>
        <dbReference type="ARBA" id="ARBA00050612"/>
    </source>
</evidence>
<keyword evidence="1 7" id="KW-0637">Prenyltransferase</keyword>
<dbReference type="NCBIfam" id="TIGR00421">
    <property type="entry name" value="ubiX_pad"/>
    <property type="match status" value="1"/>
</dbReference>
<dbReference type="InterPro" id="IPR004507">
    <property type="entry name" value="UbiX-like"/>
</dbReference>
<comment type="similarity">
    <text evidence="6 7">Belongs to the UbiX/PAD1 family.</text>
</comment>
<comment type="catalytic activity">
    <reaction evidence="5 7">
        <text>dimethylallyl phosphate + FMNH2 = prenylated FMNH2 + phosphate</text>
        <dbReference type="Rhea" id="RHEA:37743"/>
        <dbReference type="ChEBI" id="CHEBI:43474"/>
        <dbReference type="ChEBI" id="CHEBI:57618"/>
        <dbReference type="ChEBI" id="CHEBI:87467"/>
        <dbReference type="ChEBI" id="CHEBI:88052"/>
        <dbReference type="EC" id="2.5.1.129"/>
    </reaction>
</comment>
<dbReference type="EC" id="2.5.1.129" evidence="7"/>
<dbReference type="PANTHER" id="PTHR43374:SF1">
    <property type="entry name" value="FLAVIN PRENYLTRANSFERASE PAD1, MITOCHONDRIAL"/>
    <property type="match status" value="1"/>
</dbReference>
<dbReference type="PANTHER" id="PTHR43374">
    <property type="entry name" value="FLAVIN PRENYLTRANSFERASE"/>
    <property type="match status" value="1"/>
</dbReference>
<comment type="function">
    <text evidence="7">Flavin prenyltransferase that catalyzes the synthesis of the prenylated FMN cofactor (prenyl-FMN) for 4-hydroxy-3-polyprenylbenzoic acid decarboxylase UbiD. The prenyltransferase is metal-independent and links a dimethylallyl moiety from dimethylallyl monophosphate (DMAP) to the flavin N5 and C6 atoms of FMN.</text>
</comment>
<name>A0A919E760_9PROT</name>
<dbReference type="Proteomes" id="UP000630923">
    <property type="component" value="Unassembled WGS sequence"/>
</dbReference>
<comment type="caution">
    <text evidence="7">Lacks conserved residue(s) required for the propagation of feature annotation.</text>
</comment>
<dbReference type="Gene3D" id="3.40.50.1950">
    <property type="entry name" value="Flavin prenyltransferase-like"/>
    <property type="match status" value="1"/>
</dbReference>
<evidence type="ECO:0000256" key="6">
    <source>
        <dbReference type="ARBA" id="ARBA00060793"/>
    </source>
</evidence>
<dbReference type="FunFam" id="3.40.50.1950:FF:000001">
    <property type="entry name" value="Flavin prenyltransferase UbiX"/>
    <property type="match status" value="1"/>
</dbReference>
<dbReference type="SUPFAM" id="SSF52507">
    <property type="entry name" value="Homo-oligomeric flavin-containing Cys decarboxylases, HFCD"/>
    <property type="match status" value="1"/>
</dbReference>
<evidence type="ECO:0000256" key="2">
    <source>
        <dbReference type="ARBA" id="ARBA00022630"/>
    </source>
</evidence>
<keyword evidence="10" id="KW-1185">Reference proteome</keyword>
<dbReference type="InterPro" id="IPR003382">
    <property type="entry name" value="Flavoprotein"/>
</dbReference>
<feature type="domain" description="Flavoprotein" evidence="8">
    <location>
        <begin position="1"/>
        <end position="172"/>
    </location>
</feature>
<evidence type="ECO:0000256" key="1">
    <source>
        <dbReference type="ARBA" id="ARBA00022602"/>
    </source>
</evidence>
<feature type="binding site" evidence="7">
    <location>
        <position position="122"/>
    </location>
    <ligand>
        <name>FMN</name>
        <dbReference type="ChEBI" id="CHEBI:58210"/>
    </ligand>
</feature>
<reference evidence="9" key="2">
    <citation type="submission" date="2020-09" db="EMBL/GenBank/DDBJ databases">
        <authorList>
            <person name="Sun Q."/>
            <person name="Kim S."/>
        </authorList>
    </citation>
    <scope>NUCLEOTIDE SEQUENCE</scope>
    <source>
        <strain evidence="9">KCTC 42590</strain>
    </source>
</reference>
<dbReference type="NCBIfam" id="NF004685">
    <property type="entry name" value="PRK06029.1"/>
    <property type="match status" value="1"/>
</dbReference>
<dbReference type="EMBL" id="BNCI01000001">
    <property type="protein sequence ID" value="GHF20566.1"/>
    <property type="molecule type" value="Genomic_DNA"/>
</dbReference>
<organism evidence="9 10">
    <name type="scientific">Kordiimonas sediminis</name>
    <dbReference type="NCBI Taxonomy" id="1735581"/>
    <lineage>
        <taxon>Bacteria</taxon>
        <taxon>Pseudomonadati</taxon>
        <taxon>Pseudomonadota</taxon>
        <taxon>Alphaproteobacteria</taxon>
        <taxon>Kordiimonadales</taxon>
        <taxon>Kordiimonadaceae</taxon>
        <taxon>Kordiimonas</taxon>
    </lineage>
</organism>
<gene>
    <name evidence="7 9" type="primary">ubiX</name>
    <name evidence="9" type="ORF">GCM10017044_14310</name>
</gene>
<evidence type="ECO:0000313" key="10">
    <source>
        <dbReference type="Proteomes" id="UP000630923"/>
    </source>
</evidence>
<dbReference type="AlphaFoldDB" id="A0A919E760"/>
<keyword evidence="3 7" id="KW-0288">FMN</keyword>
<dbReference type="RefSeq" id="WP_191251276.1">
    <property type="nucleotide sequence ID" value="NZ_BNCI01000001.1"/>
</dbReference>
<comment type="caution">
    <text evidence="9">The sequence shown here is derived from an EMBL/GenBank/DDBJ whole genome shotgun (WGS) entry which is preliminary data.</text>
</comment>
<proteinExistence type="inferred from homology"/>
<dbReference type="GO" id="GO:0106141">
    <property type="term" value="F:flavin prenyltransferase activity"/>
    <property type="evidence" value="ECO:0007669"/>
    <property type="project" value="UniProtKB-EC"/>
</dbReference>
<dbReference type="HAMAP" id="MF_01984">
    <property type="entry name" value="ubiX_pad"/>
    <property type="match status" value="1"/>
</dbReference>
<accession>A0A919E760</accession>